<dbReference type="InterPro" id="IPR032466">
    <property type="entry name" value="Metal_Hydrolase"/>
</dbReference>
<evidence type="ECO:0000313" key="2">
    <source>
        <dbReference type="EMBL" id="GAA2007404.1"/>
    </source>
</evidence>
<dbReference type="SUPFAM" id="SSF51556">
    <property type="entry name" value="Metallo-dependent hydrolases"/>
    <property type="match status" value="1"/>
</dbReference>
<organism evidence="2 3">
    <name type="scientific">Brevibacterium samyangense</name>
    <dbReference type="NCBI Taxonomy" id="366888"/>
    <lineage>
        <taxon>Bacteria</taxon>
        <taxon>Bacillati</taxon>
        <taxon>Actinomycetota</taxon>
        <taxon>Actinomycetes</taxon>
        <taxon>Micrococcales</taxon>
        <taxon>Brevibacteriaceae</taxon>
        <taxon>Brevibacterium</taxon>
    </lineage>
</organism>
<proteinExistence type="predicted"/>
<name>A0ABN2TGR9_9MICO</name>
<evidence type="ECO:0000313" key="3">
    <source>
        <dbReference type="Proteomes" id="UP001500755"/>
    </source>
</evidence>
<dbReference type="PANTHER" id="PTHR22642:SF2">
    <property type="entry name" value="PROTEIN LONG AFTER FAR-RED 3"/>
    <property type="match status" value="1"/>
</dbReference>
<accession>A0ABN2TGR9</accession>
<dbReference type="InterPro" id="IPR033932">
    <property type="entry name" value="YtcJ-like"/>
</dbReference>
<dbReference type="CDD" id="cd01300">
    <property type="entry name" value="YtcJ_like"/>
    <property type="match status" value="1"/>
</dbReference>
<gene>
    <name evidence="2" type="ORF">GCM10009755_17150</name>
</gene>
<sequence>MRLFFNAVVHVFDPALPVPRTVSDLAPANALLVGDDGKVLASGGVEDLRARAAELSAPAEASGASATNPGVSALEEIDLGGRVVVPGLVDAHLHVLSYAESLAEVDLRGTATLEEAIAVLRAYAADLPDGMWLTGGRWDFNKWGLAQQPDRELLDAAFPDRPVALSSIDFHTLWCNGAALRAAGVDASTADPAGGAIVRDAHGEATGILRETAADLVWAVVPDLPLEVRVEYLRRAQQEWLAEGLTSVHDIDGAASREAWEELRARGEQRMRVVKYLRPEELAWAVEASWHTGGGDAWFTQGGLKLFSDGALGSQSSHMSKAYPHAHDEPENYGIQITTEDQLVEQITEALAHGIAPAIHAIGDQANHHVLNAYARTAELAEAARARTGLPLRGRIEHAQFVQPGDVDRFRELGIIASMQPRHCISDLHLIERLRPDEALAAYAWTDLEDSGAVVAFGSDGPVEPSNPFAAIYAAMTRADISGDPATSYQRERRMSACRAWRAHSWAPAFAAGIEERAGHLGAGADADFLVLDIDPFTFRDDSGAVVGDGVSGEYASEEALFAHAEALRDATPVLTVVAGEVAYEREAARAAV</sequence>
<dbReference type="PANTHER" id="PTHR22642">
    <property type="entry name" value="IMIDAZOLONEPROPIONASE"/>
    <property type="match status" value="1"/>
</dbReference>
<comment type="caution">
    <text evidence="2">The sequence shown here is derived from an EMBL/GenBank/DDBJ whole genome shotgun (WGS) entry which is preliminary data.</text>
</comment>
<dbReference type="RefSeq" id="WP_344308792.1">
    <property type="nucleotide sequence ID" value="NZ_BAAANO010000015.1"/>
</dbReference>
<dbReference type="Gene3D" id="3.20.20.140">
    <property type="entry name" value="Metal-dependent hydrolases"/>
    <property type="match status" value="1"/>
</dbReference>
<dbReference type="Pfam" id="PF07969">
    <property type="entry name" value="Amidohydro_3"/>
    <property type="match status" value="1"/>
</dbReference>
<dbReference type="Gene3D" id="2.30.40.10">
    <property type="entry name" value="Urease, subunit C, domain 1"/>
    <property type="match status" value="1"/>
</dbReference>
<evidence type="ECO:0000259" key="1">
    <source>
        <dbReference type="Pfam" id="PF07969"/>
    </source>
</evidence>
<dbReference type="Gene3D" id="3.10.310.70">
    <property type="match status" value="1"/>
</dbReference>
<keyword evidence="3" id="KW-1185">Reference proteome</keyword>
<dbReference type="Proteomes" id="UP001500755">
    <property type="component" value="Unassembled WGS sequence"/>
</dbReference>
<dbReference type="InterPro" id="IPR013108">
    <property type="entry name" value="Amidohydro_3"/>
</dbReference>
<reference evidence="2 3" key="1">
    <citation type="journal article" date="2019" name="Int. J. Syst. Evol. Microbiol.">
        <title>The Global Catalogue of Microorganisms (GCM) 10K type strain sequencing project: providing services to taxonomists for standard genome sequencing and annotation.</title>
        <authorList>
            <consortium name="The Broad Institute Genomics Platform"/>
            <consortium name="The Broad Institute Genome Sequencing Center for Infectious Disease"/>
            <person name="Wu L."/>
            <person name="Ma J."/>
        </authorList>
    </citation>
    <scope>NUCLEOTIDE SEQUENCE [LARGE SCALE GENOMIC DNA]</scope>
    <source>
        <strain evidence="2 3">JCM 14546</strain>
    </source>
</reference>
<dbReference type="EMBL" id="BAAANO010000015">
    <property type="protein sequence ID" value="GAA2007404.1"/>
    <property type="molecule type" value="Genomic_DNA"/>
</dbReference>
<feature type="domain" description="Amidohydrolase 3" evidence="1">
    <location>
        <begin position="75"/>
        <end position="584"/>
    </location>
</feature>
<dbReference type="SUPFAM" id="SSF51338">
    <property type="entry name" value="Composite domain of metallo-dependent hydrolases"/>
    <property type="match status" value="1"/>
</dbReference>
<protein>
    <submittedName>
        <fullName evidence="2">Amidohydrolase</fullName>
    </submittedName>
</protein>
<dbReference type="InterPro" id="IPR011059">
    <property type="entry name" value="Metal-dep_hydrolase_composite"/>
</dbReference>